<dbReference type="SUPFAM" id="SSF52540">
    <property type="entry name" value="P-loop containing nucleoside triphosphate hydrolases"/>
    <property type="match status" value="1"/>
</dbReference>
<proteinExistence type="predicted"/>
<sequence>MRTIIHIGPHKTGSSAIQKWLLENRQHLIEEGVYYPPHEIDENGVSSGNFWNIAKLNSASELIVDNDKVKALYLKARNAKCHTVLLSSEFFTKYLSKIHLHFPDALYIGYIRFGLEVIESGYNQGVKRHGRAAKFSLPKRSFSRTLRILEQGIKKVGVDQFIFRPYAQSLFEGKSIIADFLSAIDVSVSADNSSVESEWVNTSYSPQGLEFKRWFNHYPLNDMQIRLDSFLQHEGSLKKQKYSLLSQEEFARCKSNMLKHLNSFCAKYPVKDADKLLALCSTYTQPKRVVQELSDEDFKKLLNEFIRYENNNAEQLYLWVKNQSKKVIEENHSKKLSMIEKSIPLSIKIRYEASYYKSKLLALLR</sequence>
<dbReference type="InterPro" id="IPR027417">
    <property type="entry name" value="P-loop_NTPase"/>
</dbReference>
<name>A0ABT3P5N2_9ALTE</name>
<organism evidence="1 2">
    <name type="scientific">Alteromonas aquimaris</name>
    <dbReference type="NCBI Taxonomy" id="2998417"/>
    <lineage>
        <taxon>Bacteria</taxon>
        <taxon>Pseudomonadati</taxon>
        <taxon>Pseudomonadota</taxon>
        <taxon>Gammaproteobacteria</taxon>
        <taxon>Alteromonadales</taxon>
        <taxon>Alteromonadaceae</taxon>
        <taxon>Alteromonas/Salinimonas group</taxon>
        <taxon>Alteromonas</taxon>
    </lineage>
</organism>
<comment type="caution">
    <text evidence="1">The sequence shown here is derived from an EMBL/GenBank/DDBJ whole genome shotgun (WGS) entry which is preliminary data.</text>
</comment>
<evidence type="ECO:0000313" key="1">
    <source>
        <dbReference type="EMBL" id="MCW8108070.1"/>
    </source>
</evidence>
<accession>A0ABT3P5N2</accession>
<gene>
    <name evidence="1" type="ORF">OPS25_06120</name>
</gene>
<reference evidence="1" key="1">
    <citation type="submission" date="2022-11" db="EMBL/GenBank/DDBJ databases">
        <title>Alteromonas sp. nov., isolated from sea water of the Qingdao.</title>
        <authorList>
            <person name="Wang Q."/>
        </authorList>
    </citation>
    <scope>NUCLEOTIDE SEQUENCE</scope>
    <source>
        <strain evidence="1">ASW11-7</strain>
    </source>
</reference>
<keyword evidence="2" id="KW-1185">Reference proteome</keyword>
<dbReference type="Gene3D" id="3.40.50.300">
    <property type="entry name" value="P-loop containing nucleotide triphosphate hydrolases"/>
    <property type="match status" value="1"/>
</dbReference>
<dbReference type="EMBL" id="JAPFRD010000006">
    <property type="protein sequence ID" value="MCW8108070.1"/>
    <property type="molecule type" value="Genomic_DNA"/>
</dbReference>
<dbReference type="Proteomes" id="UP001142810">
    <property type="component" value="Unassembled WGS sequence"/>
</dbReference>
<evidence type="ECO:0000313" key="2">
    <source>
        <dbReference type="Proteomes" id="UP001142810"/>
    </source>
</evidence>
<evidence type="ECO:0008006" key="3">
    <source>
        <dbReference type="Google" id="ProtNLM"/>
    </source>
</evidence>
<dbReference type="RefSeq" id="WP_265616765.1">
    <property type="nucleotide sequence ID" value="NZ_JAPFRD010000006.1"/>
</dbReference>
<protein>
    <recommendedName>
        <fullName evidence="3">Sulfotransferase family protein</fullName>
    </recommendedName>
</protein>